<accession>A0A8X6X8B4</accession>
<dbReference type="Proteomes" id="UP000886998">
    <property type="component" value="Unassembled WGS sequence"/>
</dbReference>
<sequence length="84" mass="9311">MSQCVPKEILQIMKPVPKQLWSIQETLQTTLLGFKCKAQLQIDTDTKLANDLSASSGGLMLKASITNGIDFTHSRTQKSLLDMM</sequence>
<name>A0A8X6X8B4_9ARAC</name>
<evidence type="ECO:0000313" key="1">
    <source>
        <dbReference type="EMBL" id="GFY48027.1"/>
    </source>
</evidence>
<evidence type="ECO:0000313" key="2">
    <source>
        <dbReference type="Proteomes" id="UP000886998"/>
    </source>
</evidence>
<organism evidence="1 2">
    <name type="scientific">Trichonephila inaurata madagascariensis</name>
    <dbReference type="NCBI Taxonomy" id="2747483"/>
    <lineage>
        <taxon>Eukaryota</taxon>
        <taxon>Metazoa</taxon>
        <taxon>Ecdysozoa</taxon>
        <taxon>Arthropoda</taxon>
        <taxon>Chelicerata</taxon>
        <taxon>Arachnida</taxon>
        <taxon>Araneae</taxon>
        <taxon>Araneomorphae</taxon>
        <taxon>Entelegynae</taxon>
        <taxon>Araneoidea</taxon>
        <taxon>Nephilidae</taxon>
        <taxon>Trichonephila</taxon>
        <taxon>Trichonephila inaurata</taxon>
    </lineage>
</organism>
<dbReference type="EMBL" id="BMAV01006292">
    <property type="protein sequence ID" value="GFY48027.1"/>
    <property type="molecule type" value="Genomic_DNA"/>
</dbReference>
<comment type="caution">
    <text evidence="1">The sequence shown here is derived from an EMBL/GenBank/DDBJ whole genome shotgun (WGS) entry which is preliminary data.</text>
</comment>
<gene>
    <name evidence="1" type="ORF">TNIN_136731</name>
</gene>
<keyword evidence="2" id="KW-1185">Reference proteome</keyword>
<protein>
    <submittedName>
        <fullName evidence="1">Uncharacterized protein</fullName>
    </submittedName>
</protein>
<reference evidence="1" key="1">
    <citation type="submission" date="2020-08" db="EMBL/GenBank/DDBJ databases">
        <title>Multicomponent nature underlies the extraordinary mechanical properties of spider dragline silk.</title>
        <authorList>
            <person name="Kono N."/>
            <person name="Nakamura H."/>
            <person name="Mori M."/>
            <person name="Yoshida Y."/>
            <person name="Ohtoshi R."/>
            <person name="Malay A.D."/>
            <person name="Moran D.A.P."/>
            <person name="Tomita M."/>
            <person name="Numata K."/>
            <person name="Arakawa K."/>
        </authorList>
    </citation>
    <scope>NUCLEOTIDE SEQUENCE</scope>
</reference>
<proteinExistence type="predicted"/>
<dbReference type="AlphaFoldDB" id="A0A8X6X8B4"/>